<dbReference type="GeneID" id="30962975"/>
<gene>
    <name evidence="1" type="ORF">ASCRUDRAFT_155159</name>
</gene>
<evidence type="ECO:0000313" key="2">
    <source>
        <dbReference type="Proteomes" id="UP000095038"/>
    </source>
</evidence>
<dbReference type="STRING" id="1344418.A0A1D2VG06"/>
<dbReference type="PANTHER" id="PTHR28037">
    <property type="entry name" value="ALCOHOL O-ACETYLTRANSFERASE 1-RELATED"/>
    <property type="match status" value="1"/>
</dbReference>
<dbReference type="PANTHER" id="PTHR28037:SF1">
    <property type="entry name" value="ALCOHOL O-ACETYLTRANSFERASE 1-RELATED"/>
    <property type="match status" value="1"/>
</dbReference>
<dbReference type="InterPro" id="IPR010828">
    <property type="entry name" value="Atf2/Sli1-like"/>
</dbReference>
<dbReference type="AlphaFoldDB" id="A0A1D2VG06"/>
<dbReference type="RefSeq" id="XP_020046873.1">
    <property type="nucleotide sequence ID" value="XM_020189339.1"/>
</dbReference>
<dbReference type="Pfam" id="PF07247">
    <property type="entry name" value="AATase"/>
    <property type="match status" value="1"/>
</dbReference>
<name>A0A1D2VG06_9ASCO</name>
<accession>A0A1D2VG06</accession>
<keyword evidence="2" id="KW-1185">Reference proteome</keyword>
<dbReference type="GO" id="GO:0008080">
    <property type="term" value="F:N-acetyltransferase activity"/>
    <property type="evidence" value="ECO:0007669"/>
    <property type="project" value="TreeGrafter"/>
</dbReference>
<dbReference type="FunCoup" id="A0A1D2VG06">
    <property type="interactions" value="36"/>
</dbReference>
<dbReference type="OrthoDB" id="2150604at2759"/>
<proteinExistence type="predicted"/>
<dbReference type="InParanoid" id="A0A1D2VG06"/>
<dbReference type="InterPro" id="IPR052058">
    <property type="entry name" value="Alcohol_O-acetyltransferase"/>
</dbReference>
<reference evidence="2" key="1">
    <citation type="submission" date="2016-05" db="EMBL/GenBank/DDBJ databases">
        <title>Comparative genomics of biotechnologically important yeasts.</title>
        <authorList>
            <consortium name="DOE Joint Genome Institute"/>
            <person name="Riley R."/>
            <person name="Haridas S."/>
            <person name="Wolfe K.H."/>
            <person name="Lopes M.R."/>
            <person name="Hittinger C.T."/>
            <person name="Goker M."/>
            <person name="Salamov A."/>
            <person name="Wisecaver J."/>
            <person name="Long T.M."/>
            <person name="Aerts A.L."/>
            <person name="Barry K."/>
            <person name="Choi C."/>
            <person name="Clum A."/>
            <person name="Coughlan A.Y."/>
            <person name="Deshpande S."/>
            <person name="Douglass A.P."/>
            <person name="Hanson S.J."/>
            <person name="Klenk H.-P."/>
            <person name="Labutti K."/>
            <person name="Lapidus A."/>
            <person name="Lindquist E."/>
            <person name="Lipzen A."/>
            <person name="Meier-Kolthoff J.P."/>
            <person name="Ohm R.A."/>
            <person name="Otillar R.P."/>
            <person name="Pangilinan J."/>
            <person name="Peng Y."/>
            <person name="Rokas A."/>
            <person name="Rosa C.A."/>
            <person name="Scheuner C."/>
            <person name="Sibirny A.A."/>
            <person name="Slot J.C."/>
            <person name="Stielow J.B."/>
            <person name="Sun H."/>
            <person name="Kurtzman C.P."/>
            <person name="Blackwell M."/>
            <person name="Grigoriev I.V."/>
            <person name="Jeffries T.W."/>
        </authorList>
    </citation>
    <scope>NUCLEOTIDE SEQUENCE [LARGE SCALE GENOMIC DNA]</scope>
    <source>
        <strain evidence="2">DSM 1968</strain>
    </source>
</reference>
<sequence>METFTRHPGVCEQFFIARKKANLYTNFFISAKLNQDLNISILFHSLRKVLLNNSFLVLYYSSLDNQLKPCNKVYFNDVVSFQIYNQPQSSYPISSSIDENLLSSLDNYKFQLDNSSKPLWKIIILNNNEIVILCEHLIDGFSCVLFHNLLINEFNNYNYNETNTSEINNNTNDLLLFDSFNDLKSLKPLPPTIDGFLNLDPISLPNAQNNFLSSPLPLFSKSNQIYSSYFCHHNYNSIFKIVKFKKSETEKLLKLKKHFSSNKNTNLRLISIIQIFFLKSLPTNYIKSVYPKQIEFLIAVDLRRFVDNETMENQNLIGSFPSVHKFIIQTDQFLNSTHEFLILKINQEINSILTRPLLLFSNYQKNYINSNGNIQIYKNLLLSQINLKKREVNRLSNLGYNTQSHEGNWKIIEFMFNQNISDIGSSMVLNQISTENGMNFVLGFVKGIFVEYDKNTTQNEDDIINTIASKFKKSLLKF</sequence>
<evidence type="ECO:0008006" key="3">
    <source>
        <dbReference type="Google" id="ProtNLM"/>
    </source>
</evidence>
<evidence type="ECO:0000313" key="1">
    <source>
        <dbReference type="EMBL" id="ODV60566.1"/>
    </source>
</evidence>
<dbReference type="EMBL" id="KV454482">
    <property type="protein sequence ID" value="ODV60566.1"/>
    <property type="molecule type" value="Genomic_DNA"/>
</dbReference>
<organism evidence="1 2">
    <name type="scientific">Ascoidea rubescens DSM 1968</name>
    <dbReference type="NCBI Taxonomy" id="1344418"/>
    <lineage>
        <taxon>Eukaryota</taxon>
        <taxon>Fungi</taxon>
        <taxon>Dikarya</taxon>
        <taxon>Ascomycota</taxon>
        <taxon>Saccharomycotina</taxon>
        <taxon>Saccharomycetes</taxon>
        <taxon>Ascoideaceae</taxon>
        <taxon>Ascoidea</taxon>
    </lineage>
</organism>
<protein>
    <recommendedName>
        <fullName evidence="3">Alcohol acetyltransferase</fullName>
    </recommendedName>
</protein>
<dbReference type="Proteomes" id="UP000095038">
    <property type="component" value="Unassembled WGS sequence"/>
</dbReference>